<dbReference type="EMBL" id="JARKIB010000212">
    <property type="protein sequence ID" value="KAJ7723212.1"/>
    <property type="molecule type" value="Genomic_DNA"/>
</dbReference>
<feature type="compositionally biased region" description="Polar residues" evidence="1">
    <location>
        <begin position="1"/>
        <end position="37"/>
    </location>
</feature>
<proteinExistence type="predicted"/>
<protein>
    <submittedName>
        <fullName evidence="2">Uncharacterized protein</fullName>
    </submittedName>
</protein>
<name>A0AAD7HLG5_9AGAR</name>
<feature type="region of interest" description="Disordered" evidence="1">
    <location>
        <begin position="1"/>
        <end position="243"/>
    </location>
</feature>
<dbReference type="AlphaFoldDB" id="A0AAD7HLG5"/>
<keyword evidence="3" id="KW-1185">Reference proteome</keyword>
<evidence type="ECO:0000256" key="1">
    <source>
        <dbReference type="SAM" id="MobiDB-lite"/>
    </source>
</evidence>
<feature type="compositionally biased region" description="Low complexity" evidence="1">
    <location>
        <begin position="91"/>
        <end position="121"/>
    </location>
</feature>
<dbReference type="Proteomes" id="UP001215598">
    <property type="component" value="Unassembled WGS sequence"/>
</dbReference>
<gene>
    <name evidence="2" type="ORF">B0H16DRAFT_1699026</name>
</gene>
<accession>A0AAD7HLG5</accession>
<feature type="compositionally biased region" description="Basic and acidic residues" evidence="1">
    <location>
        <begin position="189"/>
        <end position="204"/>
    </location>
</feature>
<sequence>MTEPSQAPTNENESASRAQQPQNDNSQETPRISSASPASGGGDKEDSENIQESQDLTKIQGITASLLRDRKPPTPSRHSSTAADEEDETRSTTTDSTELSTRAQAGSEAPSSAPSPAPSTEVEPELTSSGVGADDPSDDRDREKSDADASPFLHDDHSSAKKPSPPQINLAPRTHPLAGGEAQHGGFLLREERQAELDDERAQGTREPAYDDAPEFKPNFEQDTYSSDEASDEANGGKMKKLKKRIKGEAKVLSGKIRRDEGKLEEGKKMINTT</sequence>
<feature type="compositionally biased region" description="Basic and acidic residues" evidence="1">
    <location>
        <begin position="139"/>
        <end position="159"/>
    </location>
</feature>
<comment type="caution">
    <text evidence="2">The sequence shown here is derived from an EMBL/GenBank/DDBJ whole genome shotgun (WGS) entry which is preliminary data.</text>
</comment>
<feature type="compositionally biased region" description="Polar residues" evidence="1">
    <location>
        <begin position="50"/>
        <end position="63"/>
    </location>
</feature>
<evidence type="ECO:0000313" key="3">
    <source>
        <dbReference type="Proteomes" id="UP001215598"/>
    </source>
</evidence>
<reference evidence="2" key="1">
    <citation type="submission" date="2023-03" db="EMBL/GenBank/DDBJ databases">
        <title>Massive genome expansion in bonnet fungi (Mycena s.s.) driven by repeated elements and novel gene families across ecological guilds.</title>
        <authorList>
            <consortium name="Lawrence Berkeley National Laboratory"/>
            <person name="Harder C.B."/>
            <person name="Miyauchi S."/>
            <person name="Viragh M."/>
            <person name="Kuo A."/>
            <person name="Thoen E."/>
            <person name="Andreopoulos B."/>
            <person name="Lu D."/>
            <person name="Skrede I."/>
            <person name="Drula E."/>
            <person name="Henrissat B."/>
            <person name="Morin E."/>
            <person name="Kohler A."/>
            <person name="Barry K."/>
            <person name="LaButti K."/>
            <person name="Morin E."/>
            <person name="Salamov A."/>
            <person name="Lipzen A."/>
            <person name="Mereny Z."/>
            <person name="Hegedus B."/>
            <person name="Baldrian P."/>
            <person name="Stursova M."/>
            <person name="Weitz H."/>
            <person name="Taylor A."/>
            <person name="Grigoriev I.V."/>
            <person name="Nagy L.G."/>
            <person name="Martin F."/>
            <person name="Kauserud H."/>
        </authorList>
    </citation>
    <scope>NUCLEOTIDE SEQUENCE</scope>
    <source>
        <strain evidence="2">CBHHK182m</strain>
    </source>
</reference>
<organism evidence="2 3">
    <name type="scientific">Mycena metata</name>
    <dbReference type="NCBI Taxonomy" id="1033252"/>
    <lineage>
        <taxon>Eukaryota</taxon>
        <taxon>Fungi</taxon>
        <taxon>Dikarya</taxon>
        <taxon>Basidiomycota</taxon>
        <taxon>Agaricomycotina</taxon>
        <taxon>Agaricomycetes</taxon>
        <taxon>Agaricomycetidae</taxon>
        <taxon>Agaricales</taxon>
        <taxon>Marasmiineae</taxon>
        <taxon>Mycenaceae</taxon>
        <taxon>Mycena</taxon>
    </lineage>
</organism>
<evidence type="ECO:0000313" key="2">
    <source>
        <dbReference type="EMBL" id="KAJ7723212.1"/>
    </source>
</evidence>